<sequence length="659" mass="76971">MDADGINVVFDMETFSKESFSVDEFLTENRNKMTLENMRVEMGIFLKDLRNKMINSLNDDCDKYFLLSKGLIGIDQQLATLKPGLCSLSNSVNLTKSNLENTLHDLDSEIQLNKRLCKDKQALNAIVKVQKSLNKLDELLLEQNYDSIIVLSRAVAEYNQLVSSMTKCSSLLKTIHLKRQSLLNDSLMDKLNQVFVSSVATKKNTMKRLLEMYLSLGRIKSAENICQVDIIKPVMESILNENYLRNCKGGLKELYNQCYTFLQGDLKNLLQAAADQNNENYVFEKFDFISKSFWPVVFDQIKNNLQSIFNFREPDIFIQNYKVTFNEFMKHLNELSISQYETEPLHKMQSWNDFKKCWNLPIYYQYRFQEIGICAENVMNNESYELCNDETFKLKVTKTVWDCMNSCLDPNIFIVQLSHRFFKFILQLISRYQTWAKDANVKSKTELNDFSTRITFLEDLESDLKIFYFKLNDIYLMFEQLLCTKVPVDILELQKSCILDINLNSLINDINKCKLQSVTDEVMSYVIRVTDVPRLFRHTNRDYPREPCAYMKSIVTTLKTLQNKICQKQVLDHIVTQYVAYVDDVMKAIKKTEESLRKLKKIRDPNYKVNSDDDKIRRQLSLDVNYLLLSIGGMHLPDVKDIELKLESVKDTIVVDKLP</sequence>
<evidence type="ECO:0000256" key="2">
    <source>
        <dbReference type="ARBA" id="ARBA00007603"/>
    </source>
</evidence>
<dbReference type="RefSeq" id="XP_025408561.1">
    <property type="nucleotide sequence ID" value="XM_025552776.1"/>
</dbReference>
<keyword evidence="4" id="KW-0813">Transport</keyword>
<evidence type="ECO:0000256" key="1">
    <source>
        <dbReference type="ARBA" id="ARBA00004395"/>
    </source>
</evidence>
<organism evidence="11 12">
    <name type="scientific">Sipha flava</name>
    <name type="common">yellow sugarcane aphid</name>
    <dbReference type="NCBI Taxonomy" id="143950"/>
    <lineage>
        <taxon>Eukaryota</taxon>
        <taxon>Metazoa</taxon>
        <taxon>Ecdysozoa</taxon>
        <taxon>Arthropoda</taxon>
        <taxon>Hexapoda</taxon>
        <taxon>Insecta</taxon>
        <taxon>Pterygota</taxon>
        <taxon>Neoptera</taxon>
        <taxon>Paraneoptera</taxon>
        <taxon>Hemiptera</taxon>
        <taxon>Sternorrhyncha</taxon>
        <taxon>Aphidomorpha</taxon>
        <taxon>Aphidoidea</taxon>
        <taxon>Aphididae</taxon>
        <taxon>Sipha</taxon>
    </lineage>
</organism>
<name>A0A8B8FD86_9HEMI</name>
<reference evidence="12" key="1">
    <citation type="submission" date="2025-08" db="UniProtKB">
        <authorList>
            <consortium name="RefSeq"/>
        </authorList>
    </citation>
    <scope>IDENTIFICATION</scope>
    <source>
        <tissue evidence="12">Whole body</tissue>
    </source>
</reference>
<evidence type="ECO:0000313" key="12">
    <source>
        <dbReference type="RefSeq" id="XP_025408561.1"/>
    </source>
</evidence>
<comment type="similarity">
    <text evidence="2">Belongs to the COG2 family.</text>
</comment>
<proteinExistence type="inferred from homology"/>
<dbReference type="GO" id="GO:0007030">
    <property type="term" value="P:Golgi organization"/>
    <property type="evidence" value="ECO:0007669"/>
    <property type="project" value="InterPro"/>
</dbReference>
<keyword evidence="5" id="KW-0653">Protein transport</keyword>
<dbReference type="InterPro" id="IPR009316">
    <property type="entry name" value="COG2"/>
</dbReference>
<dbReference type="GO" id="GO:0006891">
    <property type="term" value="P:intra-Golgi vesicle-mediated transport"/>
    <property type="evidence" value="ECO:0007669"/>
    <property type="project" value="TreeGrafter"/>
</dbReference>
<evidence type="ECO:0000256" key="7">
    <source>
        <dbReference type="ARBA" id="ARBA00023136"/>
    </source>
</evidence>
<gene>
    <name evidence="12" type="primary">LOC112682243</name>
</gene>
<comment type="subcellular location">
    <subcellularLocation>
        <location evidence="1">Golgi apparatus membrane</location>
        <topology evidence="1">Peripheral membrane protein</topology>
    </subcellularLocation>
</comment>
<feature type="domain" description="Conserved oligomeric Golgi complex subunit 2 N-terminal" evidence="9">
    <location>
        <begin position="9"/>
        <end position="81"/>
    </location>
</feature>
<evidence type="ECO:0000256" key="4">
    <source>
        <dbReference type="ARBA" id="ARBA00022448"/>
    </source>
</evidence>
<keyword evidence="7" id="KW-0472">Membrane</keyword>
<dbReference type="PANTHER" id="PTHR12961:SF0">
    <property type="entry name" value="CONSERVED OLIGOMERIC GOLGI COMPLEX SUBUNIT 2"/>
    <property type="match status" value="1"/>
</dbReference>
<evidence type="ECO:0000256" key="5">
    <source>
        <dbReference type="ARBA" id="ARBA00022927"/>
    </source>
</evidence>
<evidence type="ECO:0000313" key="11">
    <source>
        <dbReference type="Proteomes" id="UP000694846"/>
    </source>
</evidence>
<protein>
    <recommendedName>
        <fullName evidence="3">Conserved oligomeric Golgi complex subunit 2</fullName>
    </recommendedName>
    <alternativeName>
        <fullName evidence="8">Component of oligomeric Golgi complex 2</fullName>
    </alternativeName>
</protein>
<dbReference type="CTD" id="22796"/>
<dbReference type="Pfam" id="PF12022">
    <property type="entry name" value="COG2_C"/>
    <property type="match status" value="1"/>
</dbReference>
<evidence type="ECO:0000259" key="10">
    <source>
        <dbReference type="Pfam" id="PF12022"/>
    </source>
</evidence>
<dbReference type="GO" id="GO:0000139">
    <property type="term" value="C:Golgi membrane"/>
    <property type="evidence" value="ECO:0007669"/>
    <property type="project" value="UniProtKB-SubCell"/>
</dbReference>
<evidence type="ECO:0000256" key="8">
    <source>
        <dbReference type="ARBA" id="ARBA00031344"/>
    </source>
</evidence>
<accession>A0A8B8FD86</accession>
<keyword evidence="6" id="KW-0333">Golgi apparatus</keyword>
<evidence type="ECO:0000259" key="9">
    <source>
        <dbReference type="Pfam" id="PF06148"/>
    </source>
</evidence>
<dbReference type="Proteomes" id="UP000694846">
    <property type="component" value="Unplaced"/>
</dbReference>
<keyword evidence="11" id="KW-1185">Reference proteome</keyword>
<dbReference type="InterPro" id="IPR024602">
    <property type="entry name" value="COG_su2_N"/>
</dbReference>
<evidence type="ECO:0000256" key="6">
    <source>
        <dbReference type="ARBA" id="ARBA00023034"/>
    </source>
</evidence>
<dbReference type="InterPro" id="IPR024603">
    <property type="entry name" value="COG_complex_COG2_C"/>
</dbReference>
<dbReference type="GO" id="GO:0015031">
    <property type="term" value="P:protein transport"/>
    <property type="evidence" value="ECO:0007669"/>
    <property type="project" value="UniProtKB-KW"/>
</dbReference>
<dbReference type="Pfam" id="PF06148">
    <property type="entry name" value="COG2_N"/>
    <property type="match status" value="1"/>
</dbReference>
<dbReference type="OrthoDB" id="332281at2759"/>
<feature type="domain" description="COG complex component COG2 C-terminal" evidence="10">
    <location>
        <begin position="358"/>
        <end position="624"/>
    </location>
</feature>
<dbReference type="GeneID" id="112682243"/>
<dbReference type="PANTHER" id="PTHR12961">
    <property type="entry name" value="CONSERVED OLIGOMERIC GOLGI COMPLEX COMPONENT 2"/>
    <property type="match status" value="1"/>
</dbReference>
<evidence type="ECO:0000256" key="3">
    <source>
        <dbReference type="ARBA" id="ARBA00020977"/>
    </source>
</evidence>
<dbReference type="AlphaFoldDB" id="A0A8B8FD86"/>
<dbReference type="GO" id="GO:0017119">
    <property type="term" value="C:Golgi transport complex"/>
    <property type="evidence" value="ECO:0007669"/>
    <property type="project" value="TreeGrafter"/>
</dbReference>